<accession>A0A1W7R8P6</accession>
<keyword evidence="3" id="KW-0430">Lectin</keyword>
<dbReference type="PANTHER" id="PTHR22803">
    <property type="entry name" value="MANNOSE, PHOSPHOLIPASE, LECTIN RECEPTOR RELATED"/>
    <property type="match status" value="1"/>
</dbReference>
<dbReference type="PROSITE" id="PS50041">
    <property type="entry name" value="C_TYPE_LECTIN_2"/>
    <property type="match status" value="1"/>
</dbReference>
<dbReference type="InterPro" id="IPR016187">
    <property type="entry name" value="CTDL_fold"/>
</dbReference>
<feature type="signal peptide" evidence="1">
    <location>
        <begin position="1"/>
        <end position="17"/>
    </location>
</feature>
<dbReference type="VEuPathDB" id="VectorBase:AALFPA_044164"/>
<reference evidence="3" key="1">
    <citation type="submission" date="2016-03" db="EMBL/GenBank/DDBJ databases">
        <title>RNAseq analyses of the sensorial organs of adult female Aedes albopictus.</title>
        <authorList>
            <person name="Fabrizio L."/>
            <person name="Ribeiro J.M."/>
            <person name="Arca B."/>
        </authorList>
    </citation>
    <scope>NUCLEOTIDE SEQUENCE</scope>
</reference>
<protein>
    <submittedName>
        <fullName evidence="3">Putative cpij019507 salivary c-type lectin</fullName>
    </submittedName>
</protein>
<dbReference type="InterPro" id="IPR016186">
    <property type="entry name" value="C-type_lectin-like/link_sf"/>
</dbReference>
<dbReference type="EMBL" id="GEHC01000129">
    <property type="protein sequence ID" value="JAV47516.1"/>
    <property type="molecule type" value="Transcribed_RNA"/>
</dbReference>
<dbReference type="InterPro" id="IPR050111">
    <property type="entry name" value="C-type_lectin/snaclec_domain"/>
</dbReference>
<dbReference type="VEuPathDB" id="VectorBase:AALC636_008524"/>
<proteinExistence type="predicted"/>
<organism evidence="3">
    <name type="scientific">Aedes albopictus</name>
    <name type="common">Asian tiger mosquito</name>
    <name type="synonym">Stegomyia albopicta</name>
    <dbReference type="NCBI Taxonomy" id="7160"/>
    <lineage>
        <taxon>Eukaryota</taxon>
        <taxon>Metazoa</taxon>
        <taxon>Ecdysozoa</taxon>
        <taxon>Arthropoda</taxon>
        <taxon>Hexapoda</taxon>
        <taxon>Insecta</taxon>
        <taxon>Pterygota</taxon>
        <taxon>Neoptera</taxon>
        <taxon>Endopterygota</taxon>
        <taxon>Diptera</taxon>
        <taxon>Nematocera</taxon>
        <taxon>Culicoidea</taxon>
        <taxon>Culicidae</taxon>
        <taxon>Culicinae</taxon>
        <taxon>Aedini</taxon>
        <taxon>Aedes</taxon>
        <taxon>Stegomyia</taxon>
    </lineage>
</organism>
<dbReference type="Gene3D" id="3.10.100.10">
    <property type="entry name" value="Mannose-Binding Protein A, subunit A"/>
    <property type="match status" value="1"/>
</dbReference>
<evidence type="ECO:0000259" key="2">
    <source>
        <dbReference type="PROSITE" id="PS50041"/>
    </source>
</evidence>
<dbReference type="GO" id="GO:0030246">
    <property type="term" value="F:carbohydrate binding"/>
    <property type="evidence" value="ECO:0007669"/>
    <property type="project" value="UniProtKB-KW"/>
</dbReference>
<keyword evidence="1" id="KW-0732">Signal</keyword>
<evidence type="ECO:0000256" key="1">
    <source>
        <dbReference type="SAM" id="SignalP"/>
    </source>
</evidence>
<dbReference type="CDD" id="cd00037">
    <property type="entry name" value="CLECT"/>
    <property type="match status" value="1"/>
</dbReference>
<dbReference type="InterPro" id="IPR001304">
    <property type="entry name" value="C-type_lectin-like"/>
</dbReference>
<evidence type="ECO:0000313" key="3">
    <source>
        <dbReference type="EMBL" id="JAV47516.1"/>
    </source>
</evidence>
<feature type="domain" description="C-type lectin" evidence="2">
    <location>
        <begin position="16"/>
        <end position="144"/>
    </location>
</feature>
<dbReference type="Pfam" id="PF00059">
    <property type="entry name" value="Lectin_C"/>
    <property type="match status" value="1"/>
</dbReference>
<dbReference type="SMART" id="SM00034">
    <property type="entry name" value="CLECT"/>
    <property type="match status" value="1"/>
</dbReference>
<feature type="chain" id="PRO_5012416281" evidence="1">
    <location>
        <begin position="18"/>
        <end position="154"/>
    </location>
</feature>
<sequence length="154" mass="17785">MKLIIFLLLPYVNHVLCSNSYIMPNLKANWHQASDHCKSSGMELVSITNQADYNQLTAFVARELNCTVLCAVWIGANDLGSEGTFTWTATGRRVGFTYWKSNQPDNKHGELEEHCVEVLHHPKDNFLWQWNDSVCKHEKYFVCERVNNCIEEFS</sequence>
<dbReference type="AlphaFoldDB" id="A0A1W7R8P6"/>
<dbReference type="VEuPathDB" id="VectorBase:AALF020331"/>
<name>A0A1W7R8P6_AEDAL</name>
<dbReference type="SUPFAM" id="SSF56436">
    <property type="entry name" value="C-type lectin-like"/>
    <property type="match status" value="1"/>
</dbReference>